<dbReference type="Proteomes" id="UP001497700">
    <property type="component" value="Unassembled WGS sequence"/>
</dbReference>
<evidence type="ECO:0000313" key="2">
    <source>
        <dbReference type="Proteomes" id="UP001497700"/>
    </source>
</evidence>
<protein>
    <submittedName>
        <fullName evidence="1">Uncharacterized protein</fullName>
    </submittedName>
</protein>
<proteinExistence type="predicted"/>
<organism evidence="1 2">
    <name type="scientific">Hypoxylon rubiginosum</name>
    <dbReference type="NCBI Taxonomy" id="110542"/>
    <lineage>
        <taxon>Eukaryota</taxon>
        <taxon>Fungi</taxon>
        <taxon>Dikarya</taxon>
        <taxon>Ascomycota</taxon>
        <taxon>Pezizomycotina</taxon>
        <taxon>Sordariomycetes</taxon>
        <taxon>Xylariomycetidae</taxon>
        <taxon>Xylariales</taxon>
        <taxon>Hypoxylaceae</taxon>
        <taxon>Hypoxylon</taxon>
    </lineage>
</organism>
<gene>
    <name evidence="1" type="ORF">F4820DRAFT_453106</name>
</gene>
<sequence length="375" mass="41572">MNSKKQQPTLAHKAALPSLPRSNYAKSPINMPKRFMASCTHPTMTRLYDPNLTCSICELLIEDAQEKGRPVTFDLIGASLAKHLKDRPRGPASRSDPFSLFNEMTPEQMRTYTPSQLHTILNQREHIRNVAKEASQQIRTVDVSPPPGYEGIKSTKPWVPPESEECRFRCCRTCRPSAEWRSFLSLDAIVDGEMPPAAATGFGFHRIGTRPVIDSDRLKNIGLRAVPWPRSRSPSTAPALSSSSSVNSSSIYEQAIEHIEYAESQSAGTTMTSQPTHLENNEEQSGHTDSTEGFYPLPAEWLKENCGSSLMAAHLTPLPPPTPEEHAVLRSCPSQMMKEEMEEGRFHEGPLEVDHGLAVLEESVELGAPDFITQA</sequence>
<evidence type="ECO:0000313" key="1">
    <source>
        <dbReference type="EMBL" id="KAI4860226.1"/>
    </source>
</evidence>
<dbReference type="EMBL" id="MU393594">
    <property type="protein sequence ID" value="KAI4860226.1"/>
    <property type="molecule type" value="Genomic_DNA"/>
</dbReference>
<name>A0ACB9YLE3_9PEZI</name>
<reference evidence="1 2" key="1">
    <citation type="journal article" date="2022" name="New Phytol.">
        <title>Ecological generalism drives hyperdiversity of secondary metabolite gene clusters in xylarialean endophytes.</title>
        <authorList>
            <person name="Franco M.E.E."/>
            <person name="Wisecaver J.H."/>
            <person name="Arnold A.E."/>
            <person name="Ju Y.M."/>
            <person name="Slot J.C."/>
            <person name="Ahrendt S."/>
            <person name="Moore L.P."/>
            <person name="Eastman K.E."/>
            <person name="Scott K."/>
            <person name="Konkel Z."/>
            <person name="Mondo S.J."/>
            <person name="Kuo A."/>
            <person name="Hayes R.D."/>
            <person name="Haridas S."/>
            <person name="Andreopoulos B."/>
            <person name="Riley R."/>
            <person name="LaButti K."/>
            <person name="Pangilinan J."/>
            <person name="Lipzen A."/>
            <person name="Amirebrahimi M."/>
            <person name="Yan J."/>
            <person name="Adam C."/>
            <person name="Keymanesh K."/>
            <person name="Ng V."/>
            <person name="Louie K."/>
            <person name="Northen T."/>
            <person name="Drula E."/>
            <person name="Henrissat B."/>
            <person name="Hsieh H.M."/>
            <person name="Youens-Clark K."/>
            <person name="Lutzoni F."/>
            <person name="Miadlikowska J."/>
            <person name="Eastwood D.C."/>
            <person name="Hamelin R.C."/>
            <person name="Grigoriev I.V."/>
            <person name="U'Ren J.M."/>
        </authorList>
    </citation>
    <scope>NUCLEOTIDE SEQUENCE [LARGE SCALE GENOMIC DNA]</scope>
    <source>
        <strain evidence="1 2">CBS 119005</strain>
    </source>
</reference>
<comment type="caution">
    <text evidence="1">The sequence shown here is derived from an EMBL/GenBank/DDBJ whole genome shotgun (WGS) entry which is preliminary data.</text>
</comment>
<accession>A0ACB9YLE3</accession>
<keyword evidence="2" id="KW-1185">Reference proteome</keyword>